<feature type="region of interest" description="Disordered" evidence="1">
    <location>
        <begin position="1"/>
        <end position="25"/>
    </location>
</feature>
<dbReference type="InterPro" id="IPR004193">
    <property type="entry name" value="Glyco_hydro_13_N"/>
</dbReference>
<evidence type="ECO:0000256" key="1">
    <source>
        <dbReference type="SAM" id="MobiDB-lite"/>
    </source>
</evidence>
<accession>M5RRW1</accession>
<dbReference type="GO" id="GO:0005829">
    <property type="term" value="C:cytosol"/>
    <property type="evidence" value="ECO:0007669"/>
    <property type="project" value="TreeGrafter"/>
</dbReference>
<dbReference type="InterPro" id="IPR013783">
    <property type="entry name" value="Ig-like_fold"/>
</dbReference>
<evidence type="ECO:0000313" key="3">
    <source>
        <dbReference type="EMBL" id="EMI18122.1"/>
    </source>
</evidence>
<evidence type="ECO:0000259" key="2">
    <source>
        <dbReference type="Pfam" id="PF02922"/>
    </source>
</evidence>
<protein>
    <submittedName>
        <fullName evidence="3">Protein containing Glycoside hydrolase, family 13</fullName>
        <ecNumber evidence="3">3.2.1.-</ecNumber>
    </submittedName>
</protein>
<dbReference type="EC" id="3.2.1.-" evidence="3"/>
<dbReference type="CDD" id="cd02855">
    <property type="entry name" value="E_set_GBE_prok_N"/>
    <property type="match status" value="1"/>
</dbReference>
<dbReference type="PANTHER" id="PTHR43651:SF3">
    <property type="entry name" value="1,4-ALPHA-GLUCAN-BRANCHING ENZYME"/>
    <property type="match status" value="1"/>
</dbReference>
<dbReference type="GO" id="GO:0003844">
    <property type="term" value="F:1,4-alpha-glucan branching enzyme activity"/>
    <property type="evidence" value="ECO:0007669"/>
    <property type="project" value="TreeGrafter"/>
</dbReference>
<dbReference type="InterPro" id="IPR014756">
    <property type="entry name" value="Ig_E-set"/>
</dbReference>
<sequence length="114" mass="12682">MVDASLATGQDAKENQSRVHNIANSKYRIQMTNKSGETVEMNDPYAAPSILTDFDNYLIGQGKHYELYERLGAQLRTVDGKPGVNFAVWAPNARSVQVVGDFNGWDGRKHVARI</sequence>
<dbReference type="InterPro" id="IPR044143">
    <property type="entry name" value="GlgB_N_E_set_prok"/>
</dbReference>
<feature type="non-terminal residue" evidence="3">
    <location>
        <position position="114"/>
    </location>
</feature>
<dbReference type="Proteomes" id="UP000011991">
    <property type="component" value="Unassembled WGS sequence"/>
</dbReference>
<proteinExistence type="predicted"/>
<keyword evidence="4" id="KW-1185">Reference proteome</keyword>
<dbReference type="GO" id="GO:0005978">
    <property type="term" value="P:glycogen biosynthetic process"/>
    <property type="evidence" value="ECO:0007669"/>
    <property type="project" value="TreeGrafter"/>
</dbReference>
<feature type="domain" description="Glycoside hydrolase family 13 N-terminal" evidence="2">
    <location>
        <begin position="71"/>
        <end position="111"/>
    </location>
</feature>
<keyword evidence="3" id="KW-0326">Glycosidase</keyword>
<gene>
    <name evidence="3" type="ORF">RMSM_04960</name>
</gene>
<comment type="caution">
    <text evidence="3">The sequence shown here is derived from an EMBL/GenBank/DDBJ whole genome shotgun (WGS) entry which is preliminary data.</text>
</comment>
<evidence type="ECO:0000313" key="4">
    <source>
        <dbReference type="Proteomes" id="UP000011991"/>
    </source>
</evidence>
<dbReference type="AlphaFoldDB" id="M5RRW1"/>
<dbReference type="SUPFAM" id="SSF81296">
    <property type="entry name" value="E set domains"/>
    <property type="match status" value="1"/>
</dbReference>
<dbReference type="Pfam" id="PF02922">
    <property type="entry name" value="CBM_48"/>
    <property type="match status" value="1"/>
</dbReference>
<dbReference type="Gene3D" id="2.60.40.10">
    <property type="entry name" value="Immunoglobulins"/>
    <property type="match status" value="1"/>
</dbReference>
<organism evidence="3 4">
    <name type="scientific">Rhodopirellula maiorica SM1</name>
    <dbReference type="NCBI Taxonomy" id="1265738"/>
    <lineage>
        <taxon>Bacteria</taxon>
        <taxon>Pseudomonadati</taxon>
        <taxon>Planctomycetota</taxon>
        <taxon>Planctomycetia</taxon>
        <taxon>Pirellulales</taxon>
        <taxon>Pirellulaceae</taxon>
        <taxon>Novipirellula</taxon>
    </lineage>
</organism>
<dbReference type="PANTHER" id="PTHR43651">
    <property type="entry name" value="1,4-ALPHA-GLUCAN-BRANCHING ENZYME"/>
    <property type="match status" value="1"/>
</dbReference>
<reference evidence="3 4" key="1">
    <citation type="journal article" date="2013" name="Mar. Genomics">
        <title>Expression of sulfatases in Rhodopirellula baltica and the diversity of sulfatases in the genus Rhodopirellula.</title>
        <authorList>
            <person name="Wegner C.E."/>
            <person name="Richter-Heitmann T."/>
            <person name="Klindworth A."/>
            <person name="Klockow C."/>
            <person name="Richter M."/>
            <person name="Achstetter T."/>
            <person name="Glockner F.O."/>
            <person name="Harder J."/>
        </authorList>
    </citation>
    <scope>NUCLEOTIDE SEQUENCE [LARGE SCALE GENOMIC DNA]</scope>
    <source>
        <strain evidence="3 4">SM1</strain>
    </source>
</reference>
<keyword evidence="3" id="KW-0378">Hydrolase</keyword>
<name>M5RRW1_9BACT</name>
<dbReference type="GO" id="GO:0004553">
    <property type="term" value="F:hydrolase activity, hydrolyzing O-glycosyl compounds"/>
    <property type="evidence" value="ECO:0007669"/>
    <property type="project" value="InterPro"/>
</dbReference>
<dbReference type="EMBL" id="ANOG01000704">
    <property type="protein sequence ID" value="EMI18122.1"/>
    <property type="molecule type" value="Genomic_DNA"/>
</dbReference>